<dbReference type="OrthoDB" id="2185084at2"/>
<dbReference type="InterPro" id="IPR055247">
    <property type="entry name" value="InsJ-like_HTH"/>
</dbReference>
<dbReference type="SUPFAM" id="SSF46689">
    <property type="entry name" value="Homeodomain-like"/>
    <property type="match status" value="1"/>
</dbReference>
<protein>
    <submittedName>
        <fullName evidence="3">Putative transposase</fullName>
    </submittedName>
</protein>
<comment type="caution">
    <text evidence="3">The sequence shown here is derived from an EMBL/GenBank/DDBJ whole genome shotgun (WGS) entry which is preliminary data.</text>
</comment>
<evidence type="ECO:0000313" key="3">
    <source>
        <dbReference type="EMBL" id="GAJ41184.1"/>
    </source>
</evidence>
<dbReference type="AlphaFoldDB" id="A0A023DIQ5"/>
<dbReference type="InterPro" id="IPR009057">
    <property type="entry name" value="Homeodomain-like_sf"/>
</dbReference>
<evidence type="ECO:0000313" key="4">
    <source>
        <dbReference type="Proteomes" id="UP000023561"/>
    </source>
</evidence>
<gene>
    <name evidence="3" type="ORF">GCA01S_059_00410</name>
</gene>
<dbReference type="Gene3D" id="1.10.10.10">
    <property type="entry name" value="Winged helix-like DNA-binding domain superfamily/Winged helix DNA-binding domain"/>
    <property type="match status" value="1"/>
</dbReference>
<dbReference type="Proteomes" id="UP000023561">
    <property type="component" value="Unassembled WGS sequence"/>
</dbReference>
<feature type="region of interest" description="Disordered" evidence="1">
    <location>
        <begin position="55"/>
        <end position="82"/>
    </location>
</feature>
<sequence length="91" mass="10985">MGKIRKTYSKEYKLDVVKKYLDEGWTKREIMDPFHISSSMLHRWVTHYKNEGIQGLEEKRDKTKGLRKGRPRSNPLNLNKNWNVHVRRMNS</sequence>
<proteinExistence type="predicted"/>
<feature type="domain" description="Insertion element IS150 protein InsJ-like helix-turn-helix" evidence="2">
    <location>
        <begin position="13"/>
        <end position="60"/>
    </location>
</feature>
<dbReference type="Pfam" id="PF13518">
    <property type="entry name" value="HTH_28"/>
    <property type="match status" value="1"/>
</dbReference>
<keyword evidence="4" id="KW-1185">Reference proteome</keyword>
<name>A0A023DIQ5_9BACL</name>
<organism evidence="3 4">
    <name type="scientific">Parageobacillus caldoxylosilyticus NBRC 107762</name>
    <dbReference type="NCBI Taxonomy" id="1220594"/>
    <lineage>
        <taxon>Bacteria</taxon>
        <taxon>Bacillati</taxon>
        <taxon>Bacillota</taxon>
        <taxon>Bacilli</taxon>
        <taxon>Bacillales</taxon>
        <taxon>Anoxybacillaceae</taxon>
        <taxon>Saccharococcus</taxon>
    </lineage>
</organism>
<dbReference type="InterPro" id="IPR036388">
    <property type="entry name" value="WH-like_DNA-bd_sf"/>
</dbReference>
<dbReference type="EMBL" id="BAWO01000059">
    <property type="protein sequence ID" value="GAJ41184.1"/>
    <property type="molecule type" value="Genomic_DNA"/>
</dbReference>
<evidence type="ECO:0000259" key="2">
    <source>
        <dbReference type="Pfam" id="PF13518"/>
    </source>
</evidence>
<evidence type="ECO:0000256" key="1">
    <source>
        <dbReference type="SAM" id="MobiDB-lite"/>
    </source>
</evidence>
<reference evidence="3 4" key="1">
    <citation type="submission" date="2014-04" db="EMBL/GenBank/DDBJ databases">
        <title>Whole genome shotgun sequence of Geobacillus caldoxylosilyticus NBRC 107762.</title>
        <authorList>
            <person name="Hosoyama A."/>
            <person name="Hosoyama Y."/>
            <person name="Katano-Makiyama Y."/>
            <person name="Tsuchikane K."/>
            <person name="Ohji S."/>
            <person name="Ichikawa N."/>
            <person name="Yamazoe A."/>
            <person name="Fujita N."/>
        </authorList>
    </citation>
    <scope>NUCLEOTIDE SEQUENCE [LARGE SCALE GENOMIC DNA]</scope>
    <source>
        <strain evidence="3 4">NBRC 107762</strain>
    </source>
</reference>
<accession>A0A023DIQ5</accession>
<dbReference type="RefSeq" id="WP_081804207.1">
    <property type="nucleotide sequence ID" value="NZ_BAWO01000059.1"/>
</dbReference>